<organism evidence="10 11">
    <name type="scientific">Fusarium sporotrichioides</name>
    <dbReference type="NCBI Taxonomy" id="5514"/>
    <lineage>
        <taxon>Eukaryota</taxon>
        <taxon>Fungi</taxon>
        <taxon>Dikarya</taxon>
        <taxon>Ascomycota</taxon>
        <taxon>Pezizomycotina</taxon>
        <taxon>Sordariomycetes</taxon>
        <taxon>Hypocreomycetidae</taxon>
        <taxon>Hypocreales</taxon>
        <taxon>Nectriaceae</taxon>
        <taxon>Fusarium</taxon>
    </lineage>
</organism>
<feature type="transmembrane region" description="Helical" evidence="8">
    <location>
        <begin position="124"/>
        <end position="141"/>
    </location>
</feature>
<reference evidence="10 11" key="1">
    <citation type="journal article" date="2018" name="PLoS Pathog.">
        <title>Evolution of structural diversity of trichothecenes, a family of toxins produced by plant pathogenic and entomopathogenic fungi.</title>
        <authorList>
            <person name="Proctor R.H."/>
            <person name="McCormick S.P."/>
            <person name="Kim H.S."/>
            <person name="Cardoza R.E."/>
            <person name="Stanley A.M."/>
            <person name="Lindo L."/>
            <person name="Kelly A."/>
            <person name="Brown D.W."/>
            <person name="Lee T."/>
            <person name="Vaughan M.M."/>
            <person name="Alexander N.J."/>
            <person name="Busman M."/>
            <person name="Gutierrez S."/>
        </authorList>
    </citation>
    <scope>NUCLEOTIDE SEQUENCE [LARGE SCALE GENOMIC DNA]</scope>
    <source>
        <strain evidence="10 11">NRRL 3299</strain>
    </source>
</reference>
<protein>
    <submittedName>
        <fullName evidence="10">Membrane transporter</fullName>
    </submittedName>
</protein>
<dbReference type="GO" id="GO:0022857">
    <property type="term" value="F:transmembrane transporter activity"/>
    <property type="evidence" value="ECO:0007669"/>
    <property type="project" value="InterPro"/>
</dbReference>
<feature type="domain" description="Major facilitator superfamily (MFS) profile" evidence="9">
    <location>
        <begin position="19"/>
        <end position="469"/>
    </location>
</feature>
<keyword evidence="2" id="KW-0813">Transport</keyword>
<dbReference type="InterPro" id="IPR011701">
    <property type="entry name" value="MFS"/>
</dbReference>
<name>A0A395RVM3_FUSSP</name>
<dbReference type="GO" id="GO:0016020">
    <property type="term" value="C:membrane"/>
    <property type="evidence" value="ECO:0007669"/>
    <property type="project" value="UniProtKB-SubCell"/>
</dbReference>
<evidence type="ECO:0000256" key="8">
    <source>
        <dbReference type="SAM" id="Phobius"/>
    </source>
</evidence>
<dbReference type="PROSITE" id="PS50850">
    <property type="entry name" value="MFS"/>
    <property type="match status" value="1"/>
</dbReference>
<evidence type="ECO:0000256" key="4">
    <source>
        <dbReference type="ARBA" id="ARBA00022989"/>
    </source>
</evidence>
<evidence type="ECO:0000256" key="3">
    <source>
        <dbReference type="ARBA" id="ARBA00022692"/>
    </source>
</evidence>
<dbReference type="SUPFAM" id="SSF103473">
    <property type="entry name" value="MFS general substrate transporter"/>
    <property type="match status" value="1"/>
</dbReference>
<feature type="transmembrane region" description="Helical" evidence="8">
    <location>
        <begin position="94"/>
        <end position="118"/>
    </location>
</feature>
<feature type="transmembrane region" description="Helical" evidence="8">
    <location>
        <begin position="336"/>
        <end position="354"/>
    </location>
</feature>
<evidence type="ECO:0000256" key="7">
    <source>
        <dbReference type="SAM" id="MobiDB-lite"/>
    </source>
</evidence>
<dbReference type="PANTHER" id="PTHR23506">
    <property type="entry name" value="GH10249P"/>
    <property type="match status" value="1"/>
</dbReference>
<dbReference type="InterPro" id="IPR036259">
    <property type="entry name" value="MFS_trans_sf"/>
</dbReference>
<feature type="transmembrane region" description="Helical" evidence="8">
    <location>
        <begin position="178"/>
        <end position="198"/>
    </location>
</feature>
<dbReference type="Gene3D" id="1.20.1250.20">
    <property type="entry name" value="MFS general substrate transporter like domains"/>
    <property type="match status" value="2"/>
</dbReference>
<proteinExistence type="predicted"/>
<feature type="transmembrane region" description="Helical" evidence="8">
    <location>
        <begin position="415"/>
        <end position="437"/>
    </location>
</feature>
<keyword evidence="5 8" id="KW-0472">Membrane</keyword>
<sequence>MANQSLSFGLRIRSDPNFIISTTAIGVFTDLFLYGIVVPILPFMLQDRFHLPEEDVQLYSSKLLAAYSASTVVFSLPAGWLADKASSRRLPYLVGLFLLLAATPLFAFGQSIAVLVVARILQGISAAVVWSVGFAMVLEAVGKGKMGKVLGTIYSFSTIAQLVSPILGGILYHAVGTIGVFGVSMGILAVDLIMRLLVIENKGGEINAAGRRDQASSDTYSREEALDSTAHPREDDPLLPKGEEDEYRVHGDVGYLLQALPILYCFRNPRFLLAMLTSLTQAMIISMFDATIPTEAESLLHFSSLQVGLLFTALIAPCTMLGWFFGWMLDKYGTKVVSTTGYGFMVPCLVLLGLPSQDFIGGHIRVGLYSVILSLNGIGLSIINLPGFVEASNVMKRYEGANPTFFGENGSYAQLYGLNSFFIFLGRTVGPLLAAALRTSVGYGWMGISFAILSAVMAVLSYWFMGEKKQ</sequence>
<feature type="transmembrane region" description="Helical" evidence="8">
    <location>
        <begin position="153"/>
        <end position="172"/>
    </location>
</feature>
<feature type="transmembrane region" description="Helical" evidence="8">
    <location>
        <begin position="271"/>
        <end position="288"/>
    </location>
</feature>
<keyword evidence="3 8" id="KW-0812">Transmembrane</keyword>
<keyword evidence="6" id="KW-0325">Glycoprotein</keyword>
<evidence type="ECO:0000256" key="1">
    <source>
        <dbReference type="ARBA" id="ARBA00004141"/>
    </source>
</evidence>
<feature type="transmembrane region" description="Helical" evidence="8">
    <location>
        <begin position="308"/>
        <end position="329"/>
    </location>
</feature>
<accession>A0A395RVM3</accession>
<evidence type="ECO:0000313" key="10">
    <source>
        <dbReference type="EMBL" id="RGP64206.1"/>
    </source>
</evidence>
<dbReference type="InterPro" id="IPR050930">
    <property type="entry name" value="MFS_Vesicular_Transporter"/>
</dbReference>
<gene>
    <name evidence="10" type="ORF">FSPOR_8025</name>
</gene>
<keyword evidence="4 8" id="KW-1133">Transmembrane helix</keyword>
<dbReference type="InterPro" id="IPR020846">
    <property type="entry name" value="MFS_dom"/>
</dbReference>
<feature type="transmembrane region" description="Helical" evidence="8">
    <location>
        <begin position="366"/>
        <end position="389"/>
    </location>
</feature>
<dbReference type="AlphaFoldDB" id="A0A395RVM3"/>
<dbReference type="CDD" id="cd17325">
    <property type="entry name" value="MFS_MdtG_SLC18_like"/>
    <property type="match status" value="1"/>
</dbReference>
<evidence type="ECO:0000259" key="9">
    <source>
        <dbReference type="PROSITE" id="PS50850"/>
    </source>
</evidence>
<evidence type="ECO:0000256" key="6">
    <source>
        <dbReference type="ARBA" id="ARBA00023180"/>
    </source>
</evidence>
<dbReference type="PANTHER" id="PTHR23506:SF37">
    <property type="entry name" value="MAJOR FACILITATOR SUPERFAMILY (MFS) PROFILE DOMAIN-CONTAINING PROTEIN"/>
    <property type="match status" value="1"/>
</dbReference>
<dbReference type="Proteomes" id="UP000266152">
    <property type="component" value="Unassembled WGS sequence"/>
</dbReference>
<dbReference type="Pfam" id="PF07690">
    <property type="entry name" value="MFS_1"/>
    <property type="match status" value="1"/>
</dbReference>
<comment type="caution">
    <text evidence="10">The sequence shown here is derived from an EMBL/GenBank/DDBJ whole genome shotgun (WGS) entry which is preliminary data.</text>
</comment>
<feature type="transmembrane region" description="Helical" evidence="8">
    <location>
        <begin position="64"/>
        <end position="82"/>
    </location>
</feature>
<evidence type="ECO:0000313" key="11">
    <source>
        <dbReference type="Proteomes" id="UP000266152"/>
    </source>
</evidence>
<feature type="region of interest" description="Disordered" evidence="7">
    <location>
        <begin position="209"/>
        <end position="243"/>
    </location>
</feature>
<keyword evidence="11" id="KW-1185">Reference proteome</keyword>
<feature type="transmembrane region" description="Helical" evidence="8">
    <location>
        <begin position="18"/>
        <end position="44"/>
    </location>
</feature>
<evidence type="ECO:0000256" key="2">
    <source>
        <dbReference type="ARBA" id="ARBA00022448"/>
    </source>
</evidence>
<dbReference type="EMBL" id="PXOF01000118">
    <property type="protein sequence ID" value="RGP64206.1"/>
    <property type="molecule type" value="Genomic_DNA"/>
</dbReference>
<evidence type="ECO:0000256" key="5">
    <source>
        <dbReference type="ARBA" id="ARBA00023136"/>
    </source>
</evidence>
<feature type="compositionally biased region" description="Basic and acidic residues" evidence="7">
    <location>
        <begin position="210"/>
        <end position="243"/>
    </location>
</feature>
<dbReference type="STRING" id="5514.A0A395RVM3"/>
<comment type="subcellular location">
    <subcellularLocation>
        <location evidence="1">Membrane</location>
        <topology evidence="1">Multi-pass membrane protein</topology>
    </subcellularLocation>
</comment>
<feature type="transmembrane region" description="Helical" evidence="8">
    <location>
        <begin position="443"/>
        <end position="465"/>
    </location>
</feature>